<keyword evidence="2" id="KW-0963">Cytoplasm</keyword>
<evidence type="ECO:0000256" key="2">
    <source>
        <dbReference type="HAMAP-Rule" id="MF_00975"/>
    </source>
</evidence>
<keyword evidence="2" id="KW-0479">Metal-binding</keyword>
<feature type="binding site" evidence="2">
    <location>
        <position position="164"/>
    </location>
    <ligand>
        <name>Zn(2+)</name>
        <dbReference type="ChEBI" id="CHEBI:29105"/>
    </ligand>
</feature>
<dbReference type="HAMAP" id="MF_00975">
    <property type="entry name" value="Exosome_Csl4"/>
    <property type="match status" value="1"/>
</dbReference>
<reference evidence="4 5" key="1">
    <citation type="journal article" date="2009" name="J. Bacteriol.">
        <title>Complete genome sequence of the anaerobic, protein-degrading hyperthermophilic crenarchaeon Desulfurococcus kamchatkensis.</title>
        <authorList>
            <person name="Ravin N.V."/>
            <person name="Mardanov A.V."/>
            <person name="Beletsky A.V."/>
            <person name="Kublanov I.V."/>
            <person name="Kolganova T.V."/>
            <person name="Lebedinsky A.V."/>
            <person name="Chernyh N.A."/>
            <person name="Bonch-Osmolovskaya E.A."/>
            <person name="Skryabin K.G."/>
        </authorList>
    </citation>
    <scope>NUCLEOTIDE SEQUENCE [LARGE SCALE GENOMIC DNA]</scope>
    <source>
        <strain evidence="5">DSM 18924 / JCM 16383 / VKM B-2413 / 1221n</strain>
    </source>
</reference>
<dbReference type="HOGENOM" id="CLU_067135_1_1_2"/>
<dbReference type="GO" id="GO:0000178">
    <property type="term" value="C:exosome (RNase complex)"/>
    <property type="evidence" value="ECO:0007669"/>
    <property type="project" value="UniProtKB-KW"/>
</dbReference>
<dbReference type="eggNOG" id="arCOG00676">
    <property type="taxonomic scope" value="Archaea"/>
</dbReference>
<dbReference type="GO" id="GO:0006396">
    <property type="term" value="P:RNA processing"/>
    <property type="evidence" value="ECO:0007669"/>
    <property type="project" value="InterPro"/>
</dbReference>
<dbReference type="STRING" id="490899.DKAM_1414"/>
<gene>
    <name evidence="2" type="primary">csl4</name>
    <name evidence="4" type="ordered locus">DKAM_1414</name>
</gene>
<proteinExistence type="inferred from homology"/>
<dbReference type="SUPFAM" id="SSF50249">
    <property type="entry name" value="Nucleic acid-binding proteins"/>
    <property type="match status" value="1"/>
</dbReference>
<dbReference type="InterPro" id="IPR030850">
    <property type="entry name" value="Exosome_Csl4_arc"/>
</dbReference>
<dbReference type="GO" id="GO:0006401">
    <property type="term" value="P:RNA catabolic process"/>
    <property type="evidence" value="ECO:0007669"/>
    <property type="project" value="UniProtKB-UniRule"/>
</dbReference>
<protein>
    <recommendedName>
        <fullName evidence="2">Exosome complex component Csl4</fullName>
    </recommendedName>
</protein>
<evidence type="ECO:0000313" key="5">
    <source>
        <dbReference type="Proteomes" id="UP000006903"/>
    </source>
</evidence>
<comment type="similarity">
    <text evidence="2">Belongs to the CSL4 family.</text>
</comment>
<feature type="binding site" evidence="2">
    <location>
        <position position="148"/>
    </location>
    <ligand>
        <name>Zn(2+)</name>
        <dbReference type="ChEBI" id="CHEBI:29105"/>
    </ligand>
</feature>
<dbReference type="SMART" id="SM00316">
    <property type="entry name" value="S1"/>
    <property type="match status" value="1"/>
</dbReference>
<name>B8D6K9_DESA1</name>
<dbReference type="EMBL" id="CP001140">
    <property type="protein sequence ID" value="ACL11740.1"/>
    <property type="molecule type" value="Genomic_DNA"/>
</dbReference>
<dbReference type="InterPro" id="IPR012340">
    <property type="entry name" value="NA-bd_OB-fold"/>
</dbReference>
<feature type="binding site" evidence="2">
    <location>
        <position position="145"/>
    </location>
    <ligand>
        <name>Zn(2+)</name>
        <dbReference type="ChEBI" id="CHEBI:29105"/>
    </ligand>
</feature>
<comment type="function">
    <text evidence="2">Non-catalytic component of the exosome, which is a complex involved in RNA degradation. Increases the RNA binding and the efficiency of RNA degradation. Helpful for the interaction of the exosome with A-poor RNAs.</text>
</comment>
<dbReference type="Gene3D" id="2.40.50.100">
    <property type="match status" value="1"/>
</dbReference>
<dbReference type="AlphaFoldDB" id="B8D6K9"/>
<dbReference type="InterPro" id="IPR039771">
    <property type="entry name" value="Csl4"/>
</dbReference>
<evidence type="ECO:0000256" key="1">
    <source>
        <dbReference type="ARBA" id="ARBA00022835"/>
    </source>
</evidence>
<dbReference type="GO" id="GO:0003676">
    <property type="term" value="F:nucleic acid binding"/>
    <property type="evidence" value="ECO:0007669"/>
    <property type="project" value="InterPro"/>
</dbReference>
<dbReference type="GO" id="GO:0008270">
    <property type="term" value="F:zinc ion binding"/>
    <property type="evidence" value="ECO:0007669"/>
    <property type="project" value="UniProtKB-UniRule"/>
</dbReference>
<evidence type="ECO:0000313" key="4">
    <source>
        <dbReference type="EMBL" id="ACL11740.1"/>
    </source>
</evidence>
<comment type="subunit">
    <text evidence="2">Component of the archaeal exosome complex. Forms a trimer of Rrp4 and/or Csl4 subunits. The trimer associates with an hexameric ring-like arrangement composed of 3 Rrp41-Rrp42 heterodimers. Interacts with DnaG.</text>
</comment>
<keyword evidence="2" id="KW-0862">Zinc</keyword>
<organism evidence="4 5">
    <name type="scientific">Desulfurococcus amylolyticus (strain DSM 18924 / JCM 16383 / VKM B-2413 / 1221n)</name>
    <name type="common">Desulfurococcus kamchatkensis</name>
    <dbReference type="NCBI Taxonomy" id="490899"/>
    <lineage>
        <taxon>Archaea</taxon>
        <taxon>Thermoproteota</taxon>
        <taxon>Thermoprotei</taxon>
        <taxon>Desulfurococcales</taxon>
        <taxon>Desulfurococcaceae</taxon>
        <taxon>Desulfurococcus</taxon>
    </lineage>
</organism>
<evidence type="ECO:0000259" key="3">
    <source>
        <dbReference type="PROSITE" id="PS50126"/>
    </source>
</evidence>
<dbReference type="GO" id="GO:0005737">
    <property type="term" value="C:cytoplasm"/>
    <property type="evidence" value="ECO:0007669"/>
    <property type="project" value="UniProtKB-SubCell"/>
</dbReference>
<dbReference type="Gene3D" id="2.40.50.140">
    <property type="entry name" value="Nucleic acid-binding proteins"/>
    <property type="match status" value="1"/>
</dbReference>
<dbReference type="Gene3D" id="2.20.70.10">
    <property type="match status" value="1"/>
</dbReference>
<dbReference type="GeneID" id="7171449"/>
<feature type="binding site" evidence="2">
    <location>
        <position position="161"/>
    </location>
    <ligand>
        <name>Zn(2+)</name>
        <dbReference type="ChEBI" id="CHEBI:29105"/>
    </ligand>
</feature>
<dbReference type="PANTHER" id="PTHR12686">
    <property type="entry name" value="3'-5' EXORIBONUCLEASE CSL4-RELATED"/>
    <property type="match status" value="1"/>
</dbReference>
<sequence length="181" mass="20140">MQEIVMPGEPLAVEEEALPLQGAYIDEKGLIRSQVFGLKVFDRYKKQVYVRQVKNIELIKPGTIVEAYVEAVTDELAFLKIYSIEGQRVEASGIIHVSQASNEFTQSLLGAIRPGDFVKAKVLNNSIPYQLTIKEPGLGVIEAYCSVCGSLLYKSNDKLVCNTCGNIEKRKTSLNYIHVSR</sequence>
<dbReference type="Proteomes" id="UP000006903">
    <property type="component" value="Chromosome"/>
</dbReference>
<keyword evidence="1 2" id="KW-0271">Exosome</keyword>
<dbReference type="RefSeq" id="WP_012609081.1">
    <property type="nucleotide sequence ID" value="NC_011766.1"/>
</dbReference>
<dbReference type="PANTHER" id="PTHR12686:SF8">
    <property type="entry name" value="EXOSOME COMPLEX COMPONENT CSL4"/>
    <property type="match status" value="1"/>
</dbReference>
<feature type="domain" description="S1 motif" evidence="3">
    <location>
        <begin position="62"/>
        <end position="124"/>
    </location>
</feature>
<accession>B8D6K9</accession>
<comment type="subcellular location">
    <subcellularLocation>
        <location evidence="2">Cytoplasm</location>
    </subcellularLocation>
</comment>
<dbReference type="NCBIfam" id="NF034126">
    <property type="entry name" value="PRK09521.1"/>
    <property type="match status" value="1"/>
</dbReference>
<dbReference type="PROSITE" id="PS50126">
    <property type="entry name" value="S1"/>
    <property type="match status" value="1"/>
</dbReference>
<dbReference type="SUPFAM" id="SSF110324">
    <property type="entry name" value="Ribosomal L27 protein-like"/>
    <property type="match status" value="1"/>
</dbReference>
<dbReference type="InterPro" id="IPR003029">
    <property type="entry name" value="S1_domain"/>
</dbReference>
<dbReference type="KEGG" id="dka:DKAM_1414"/>